<comment type="similarity">
    <text evidence="5 6">Belongs to the TRAFAC class myosin-kinesin ATPase superfamily. Kinesin family.</text>
</comment>
<dbReference type="GO" id="GO:0008017">
    <property type="term" value="F:microtubule binding"/>
    <property type="evidence" value="ECO:0007669"/>
    <property type="project" value="InterPro"/>
</dbReference>
<dbReference type="InterPro" id="IPR038105">
    <property type="entry name" value="Kif23_Arf-bd_sf"/>
</dbReference>
<dbReference type="InterPro" id="IPR027417">
    <property type="entry name" value="P-loop_NTPase"/>
</dbReference>
<keyword evidence="2 5" id="KW-0547">Nucleotide-binding</keyword>
<dbReference type="PRINTS" id="PR00380">
    <property type="entry name" value="KINESINHEAVY"/>
</dbReference>
<dbReference type="FunFam" id="2.60.40.4330:FF:000004">
    <property type="match status" value="1"/>
</dbReference>
<evidence type="ECO:0000313" key="11">
    <source>
        <dbReference type="RefSeq" id="XP_020837896.1"/>
    </source>
</evidence>
<evidence type="ECO:0000256" key="6">
    <source>
        <dbReference type="RuleBase" id="RU000394"/>
    </source>
</evidence>
<feature type="region of interest" description="Disordered" evidence="8">
    <location>
        <begin position="839"/>
        <end position="866"/>
    </location>
</feature>
<dbReference type="InterPro" id="IPR032384">
    <property type="entry name" value="Kif23_Arf-bd"/>
</dbReference>
<dbReference type="InterPro" id="IPR036961">
    <property type="entry name" value="Kinesin_motor_dom_sf"/>
</dbReference>
<dbReference type="GO" id="GO:0005524">
    <property type="term" value="F:ATP binding"/>
    <property type="evidence" value="ECO:0007669"/>
    <property type="project" value="UniProtKB-UniRule"/>
</dbReference>
<dbReference type="PANTHER" id="PTHR24115">
    <property type="entry name" value="KINESIN-RELATED"/>
    <property type="match status" value="1"/>
</dbReference>
<organism evidence="10 11">
    <name type="scientific">Phascolarctos cinereus</name>
    <name type="common">Koala</name>
    <dbReference type="NCBI Taxonomy" id="38626"/>
    <lineage>
        <taxon>Eukaryota</taxon>
        <taxon>Metazoa</taxon>
        <taxon>Chordata</taxon>
        <taxon>Craniata</taxon>
        <taxon>Vertebrata</taxon>
        <taxon>Euteleostomi</taxon>
        <taxon>Mammalia</taxon>
        <taxon>Metatheria</taxon>
        <taxon>Diprotodontia</taxon>
        <taxon>Phascolarctidae</taxon>
        <taxon>Phascolarctos</taxon>
    </lineage>
</organism>
<dbReference type="Gene3D" id="3.40.850.10">
    <property type="entry name" value="Kinesin motor domain"/>
    <property type="match status" value="1"/>
</dbReference>
<keyword evidence="7" id="KW-0175">Coiled coil</keyword>
<dbReference type="SMART" id="SM00129">
    <property type="entry name" value="KISc"/>
    <property type="match status" value="1"/>
</dbReference>
<dbReference type="GeneID" id="110205543"/>
<sequence>MKPAKSKTPRKPLVKKGTQASLKDPVGVYCRVRPLSFPDQECCIEVISDTTVQLHTPDGYRINRNGDYKEMQYSFKQVFGTLTTQKELFDVVANPLVDDLIHGKNGLLFTYGVTGSGKTHTMTGSAGEGGLLPRCLDMIFNSIGSFQAKRYVFKSNDRNSMDIQCEVDALLERQKREALPTPKTPSKRQIDPEFADMINVQEFCKAEEIDEDSVYGVFVSYIEIYNNYIYDLLEEVPFDPIKPKWNSCNTPVRNTDFIPPQSKMLREDKNHNMYVAGCTEIEVKSTEEAFEVFWRGQKKRRIANTQLNRESSRSHSVFIIKLAQAPLDADGDNVLQEKEQITLSQLSLVDLAGSERTNRTKAEGNRLREAGNINQSLMTLRTCMEVLRENQMYGTNKMVPYRDSKLTHLFKNYFDGEGKVRMIVCVNPKAEDYEESLQVMRFAEMTQEVEVARPVDKAICGLTPGRRYRNQAFREELTRRLELRGGPVGDEQSVTEILLQSFPPLTSCEILDVNDEQTLPRLIEVLEKRHHVRQMMTEELNRQVIAFRAMLQDFDNAVLNKENYIQGKLNEKEKVISGQKAEIERLEKKTKTLEYKIEILEKTTTIYEEDKRNLQQELENQSQKLQRQFSDKRRLEARLQGMVTETTMKWEKECERRVAAKQLEMQNKLWVKDEKLKQLKAIVTEPKNDKPERPSRERDREKISQRSVSPSPIPLSTNYIAQISNGQQLMSQPQLHRRSNSCSSISVASCISEWEQKIPPYNTPVNVTSLARHRQQEPGQNKSCIVSDRRQGIYWPGGREVVPSYKNEIAIEEEQCCRGDVFKTRGGGQSVQFTDVETLKQESPTGRKRRSSTCAPTQEVATESEWTDVETRCSVALEMRAGSQLGPGYQHHAQPKRRKP</sequence>
<evidence type="ECO:0000256" key="7">
    <source>
        <dbReference type="SAM" id="Coils"/>
    </source>
</evidence>
<feature type="compositionally biased region" description="Polar residues" evidence="8">
    <location>
        <begin position="705"/>
        <end position="716"/>
    </location>
</feature>
<feature type="compositionally biased region" description="Polar residues" evidence="8">
    <location>
        <begin position="852"/>
        <end position="861"/>
    </location>
</feature>
<dbReference type="InterPro" id="IPR019821">
    <property type="entry name" value="Kinesin_motor_CS"/>
</dbReference>
<dbReference type="GO" id="GO:0005634">
    <property type="term" value="C:nucleus"/>
    <property type="evidence" value="ECO:0007669"/>
    <property type="project" value="TreeGrafter"/>
</dbReference>
<feature type="domain" description="Kinesin motor" evidence="9">
    <location>
        <begin position="25"/>
        <end position="449"/>
    </location>
</feature>
<gene>
    <name evidence="11" type="primary">KIF23</name>
</gene>
<evidence type="ECO:0000256" key="8">
    <source>
        <dbReference type="SAM" id="MobiDB-lite"/>
    </source>
</evidence>
<dbReference type="PANTHER" id="PTHR24115:SF600">
    <property type="entry name" value="KINESIN-LIKE PROTEIN KIF23"/>
    <property type="match status" value="1"/>
</dbReference>
<dbReference type="RefSeq" id="XP_020837896.1">
    <property type="nucleotide sequence ID" value="XM_020982237.1"/>
</dbReference>
<dbReference type="InterPro" id="IPR027640">
    <property type="entry name" value="Kinesin-like_fam"/>
</dbReference>
<feature type="region of interest" description="Disordered" evidence="8">
    <location>
        <begin position="880"/>
        <end position="900"/>
    </location>
</feature>
<dbReference type="Proteomes" id="UP000515140">
    <property type="component" value="Unplaced"/>
</dbReference>
<evidence type="ECO:0000256" key="4">
    <source>
        <dbReference type="ARBA" id="ARBA00023212"/>
    </source>
</evidence>
<dbReference type="SUPFAM" id="SSF52540">
    <property type="entry name" value="P-loop containing nucleoside triphosphate hydrolases"/>
    <property type="match status" value="1"/>
</dbReference>
<keyword evidence="4" id="KW-0963">Cytoplasm</keyword>
<evidence type="ECO:0000256" key="5">
    <source>
        <dbReference type="PROSITE-ProRule" id="PRU00283"/>
    </source>
</evidence>
<evidence type="ECO:0000313" key="10">
    <source>
        <dbReference type="Proteomes" id="UP000515140"/>
    </source>
</evidence>
<dbReference type="Pfam" id="PF00225">
    <property type="entry name" value="Kinesin"/>
    <property type="match status" value="1"/>
</dbReference>
<dbReference type="GO" id="GO:0003777">
    <property type="term" value="F:microtubule motor activity"/>
    <property type="evidence" value="ECO:0007669"/>
    <property type="project" value="InterPro"/>
</dbReference>
<name>A0A6P5JY57_PHACI</name>
<keyword evidence="3 5" id="KW-0067">ATP-binding</keyword>
<dbReference type="GO" id="GO:0005874">
    <property type="term" value="C:microtubule"/>
    <property type="evidence" value="ECO:0007669"/>
    <property type="project" value="UniProtKB-KW"/>
</dbReference>
<protein>
    <recommendedName>
        <fullName evidence="6">Kinesin-like protein</fullName>
    </recommendedName>
</protein>
<dbReference type="Pfam" id="PF16540">
    <property type="entry name" value="MKLP1_Arf_bdg"/>
    <property type="match status" value="1"/>
</dbReference>
<dbReference type="GO" id="GO:0005871">
    <property type="term" value="C:kinesin complex"/>
    <property type="evidence" value="ECO:0007669"/>
    <property type="project" value="TreeGrafter"/>
</dbReference>
<evidence type="ECO:0000256" key="1">
    <source>
        <dbReference type="ARBA" id="ARBA00004245"/>
    </source>
</evidence>
<keyword evidence="4" id="KW-0206">Cytoskeleton</keyword>
<feature type="coiled-coil region" evidence="7">
    <location>
        <begin position="569"/>
        <end position="638"/>
    </location>
</feature>
<dbReference type="GO" id="GO:0051256">
    <property type="term" value="P:mitotic spindle midzone assembly"/>
    <property type="evidence" value="ECO:0007669"/>
    <property type="project" value="TreeGrafter"/>
</dbReference>
<evidence type="ECO:0000256" key="3">
    <source>
        <dbReference type="ARBA" id="ARBA00022840"/>
    </source>
</evidence>
<dbReference type="GO" id="GO:0007018">
    <property type="term" value="P:microtubule-based movement"/>
    <property type="evidence" value="ECO:0007669"/>
    <property type="project" value="InterPro"/>
</dbReference>
<dbReference type="CDD" id="cd01368">
    <property type="entry name" value="KISc_KIF23_like"/>
    <property type="match status" value="1"/>
</dbReference>
<proteinExistence type="inferred from homology"/>
<dbReference type="CTD" id="9493"/>
<feature type="binding site" evidence="5">
    <location>
        <begin position="112"/>
        <end position="119"/>
    </location>
    <ligand>
        <name>ATP</name>
        <dbReference type="ChEBI" id="CHEBI:30616"/>
    </ligand>
</feature>
<feature type="compositionally biased region" description="Basic and acidic residues" evidence="8">
    <location>
        <begin position="686"/>
        <end position="704"/>
    </location>
</feature>
<dbReference type="GO" id="GO:0016887">
    <property type="term" value="F:ATP hydrolysis activity"/>
    <property type="evidence" value="ECO:0007669"/>
    <property type="project" value="TreeGrafter"/>
</dbReference>
<dbReference type="AlphaFoldDB" id="A0A6P5JY57"/>
<accession>A0A6P5JY57</accession>
<dbReference type="Gene3D" id="2.60.40.4330">
    <property type="entry name" value="Kinesin-like protein Kif23, Arf6-interacting domain"/>
    <property type="match status" value="1"/>
</dbReference>
<feature type="region of interest" description="Disordered" evidence="8">
    <location>
        <begin position="683"/>
        <end position="716"/>
    </location>
</feature>
<comment type="subcellular location">
    <subcellularLocation>
        <location evidence="1">Cytoplasm</location>
        <location evidence="1">Cytoskeleton</location>
    </subcellularLocation>
</comment>
<keyword evidence="10" id="KW-1185">Reference proteome</keyword>
<dbReference type="PROSITE" id="PS50067">
    <property type="entry name" value="KINESIN_MOTOR_2"/>
    <property type="match status" value="1"/>
</dbReference>
<evidence type="ECO:0000259" key="9">
    <source>
        <dbReference type="PROSITE" id="PS50067"/>
    </source>
</evidence>
<dbReference type="InterPro" id="IPR001752">
    <property type="entry name" value="Kinesin_motor_dom"/>
</dbReference>
<keyword evidence="6" id="KW-0493">Microtubule</keyword>
<dbReference type="PROSITE" id="PS00411">
    <property type="entry name" value="KINESIN_MOTOR_1"/>
    <property type="match status" value="1"/>
</dbReference>
<evidence type="ECO:0000256" key="2">
    <source>
        <dbReference type="ARBA" id="ARBA00022741"/>
    </source>
</evidence>
<keyword evidence="5 6" id="KW-0505">Motor protein</keyword>
<reference evidence="11" key="1">
    <citation type="submission" date="2025-08" db="UniProtKB">
        <authorList>
            <consortium name="RefSeq"/>
        </authorList>
    </citation>
    <scope>IDENTIFICATION</scope>
    <source>
        <tissue evidence="11">Spleen</tissue>
    </source>
</reference>